<comment type="subcellular location">
    <subcellularLocation>
        <location evidence="1">Cell inner membrane</location>
        <topology evidence="1">Multi-pass membrane protein</topology>
    </subcellularLocation>
</comment>
<keyword evidence="3" id="KW-0807">Transducer</keyword>
<dbReference type="SMART" id="SM00304">
    <property type="entry name" value="HAMP"/>
    <property type="match status" value="1"/>
</dbReference>
<dbReference type="CDD" id="cd06225">
    <property type="entry name" value="HAMP"/>
    <property type="match status" value="1"/>
</dbReference>
<feature type="domain" description="T-SNARE coiled-coil homology" evidence="8">
    <location>
        <begin position="570"/>
        <end position="632"/>
    </location>
</feature>
<feature type="transmembrane region" description="Helical" evidence="6">
    <location>
        <begin position="12"/>
        <end position="32"/>
    </location>
</feature>
<evidence type="ECO:0000259" key="9">
    <source>
        <dbReference type="PROSITE" id="PS50885"/>
    </source>
</evidence>
<organism evidence="10">
    <name type="scientific">hydrothermal vent metagenome</name>
    <dbReference type="NCBI Taxonomy" id="652676"/>
    <lineage>
        <taxon>unclassified sequences</taxon>
        <taxon>metagenomes</taxon>
        <taxon>ecological metagenomes</taxon>
    </lineage>
</organism>
<evidence type="ECO:0000259" key="8">
    <source>
        <dbReference type="PROSITE" id="PS50192"/>
    </source>
</evidence>
<evidence type="ECO:0000256" key="1">
    <source>
        <dbReference type="ARBA" id="ARBA00004429"/>
    </source>
</evidence>
<dbReference type="EMBL" id="UOEZ01000038">
    <property type="protein sequence ID" value="VAW36244.1"/>
    <property type="molecule type" value="Genomic_DNA"/>
</dbReference>
<keyword evidence="6" id="KW-0812">Transmembrane</keyword>
<evidence type="ECO:0000256" key="4">
    <source>
        <dbReference type="ARBA" id="ARBA00029447"/>
    </source>
</evidence>
<dbReference type="Pfam" id="PF00672">
    <property type="entry name" value="HAMP"/>
    <property type="match status" value="1"/>
</dbReference>
<feature type="domain" description="HAMP" evidence="9">
    <location>
        <begin position="319"/>
        <end position="378"/>
    </location>
</feature>
<dbReference type="SMART" id="SM00283">
    <property type="entry name" value="MA"/>
    <property type="match status" value="1"/>
</dbReference>
<dbReference type="GO" id="GO:0007165">
    <property type="term" value="P:signal transduction"/>
    <property type="evidence" value="ECO:0007669"/>
    <property type="project" value="UniProtKB-KW"/>
</dbReference>
<dbReference type="PANTHER" id="PTHR32089">
    <property type="entry name" value="METHYL-ACCEPTING CHEMOTAXIS PROTEIN MCPB"/>
    <property type="match status" value="1"/>
</dbReference>
<dbReference type="SUPFAM" id="SSF58104">
    <property type="entry name" value="Methyl-accepting chemotaxis protein (MCP) signaling domain"/>
    <property type="match status" value="1"/>
</dbReference>
<dbReference type="PROSITE" id="PS50885">
    <property type="entry name" value="HAMP"/>
    <property type="match status" value="1"/>
</dbReference>
<dbReference type="Pfam" id="PF00015">
    <property type="entry name" value="MCPsignal"/>
    <property type="match status" value="1"/>
</dbReference>
<reference evidence="10" key="1">
    <citation type="submission" date="2018-06" db="EMBL/GenBank/DDBJ databases">
        <authorList>
            <person name="Zhirakovskaya E."/>
        </authorList>
    </citation>
    <scope>NUCLEOTIDE SEQUENCE</scope>
</reference>
<dbReference type="Gene3D" id="1.10.287.950">
    <property type="entry name" value="Methyl-accepting chemotaxis protein"/>
    <property type="match status" value="1"/>
</dbReference>
<name>A0A3B0VXZ0_9ZZZZ</name>
<dbReference type="CDD" id="cd11386">
    <property type="entry name" value="MCP_signal"/>
    <property type="match status" value="1"/>
</dbReference>
<dbReference type="PRINTS" id="PR00260">
    <property type="entry name" value="CHEMTRNSDUCR"/>
</dbReference>
<feature type="compositionally biased region" description="Basic and acidic residues" evidence="5">
    <location>
        <begin position="678"/>
        <end position="687"/>
    </location>
</feature>
<dbReference type="AlphaFoldDB" id="A0A3B0VXZ0"/>
<feature type="domain" description="Methyl-accepting transducer" evidence="7">
    <location>
        <begin position="383"/>
        <end position="619"/>
    </location>
</feature>
<dbReference type="PROSITE" id="PS50111">
    <property type="entry name" value="CHEMOTAXIS_TRANSDUC_2"/>
    <property type="match status" value="1"/>
</dbReference>
<evidence type="ECO:0000256" key="3">
    <source>
        <dbReference type="ARBA" id="ARBA00023224"/>
    </source>
</evidence>
<keyword evidence="2" id="KW-1003">Cell membrane</keyword>
<evidence type="ECO:0000256" key="5">
    <source>
        <dbReference type="SAM" id="MobiDB-lite"/>
    </source>
</evidence>
<gene>
    <name evidence="10" type="ORF">MNBD_DELTA02-11</name>
</gene>
<dbReference type="FunFam" id="1.10.287.950:FF:000001">
    <property type="entry name" value="Methyl-accepting chemotaxis sensory transducer"/>
    <property type="match status" value="1"/>
</dbReference>
<dbReference type="GO" id="GO:0004888">
    <property type="term" value="F:transmembrane signaling receptor activity"/>
    <property type="evidence" value="ECO:0007669"/>
    <property type="project" value="InterPro"/>
</dbReference>
<evidence type="ECO:0000259" key="7">
    <source>
        <dbReference type="PROSITE" id="PS50111"/>
    </source>
</evidence>
<dbReference type="PANTHER" id="PTHR32089:SF112">
    <property type="entry name" value="LYSOZYME-LIKE PROTEIN-RELATED"/>
    <property type="match status" value="1"/>
</dbReference>
<dbReference type="GO" id="GO:0005886">
    <property type="term" value="C:plasma membrane"/>
    <property type="evidence" value="ECO:0007669"/>
    <property type="project" value="UniProtKB-SubCell"/>
</dbReference>
<dbReference type="InterPro" id="IPR003660">
    <property type="entry name" value="HAMP_dom"/>
</dbReference>
<accession>A0A3B0VXZ0</accession>
<keyword evidence="2" id="KW-0997">Cell inner membrane</keyword>
<sequence length="704" mass="75605">MKLQSVKARFVGSYLILVVLFVIQLPIIYVILSGMGEKYVQEDYAGSLRKRAVQITEVLNRHIVTGNQALEQVFQQQKKDYYTVIDTLRTGSDKIPAITDPELLAKLTQVEGEWEKMRIALDDGLKVGGALVEGKVNVEDSTFPMVGKLNLMIAAMSATGRNDVKGFINVAGLQRMRTVKLSYLLERYFVIYNGKEALTAEINKTINGFEGTLRDLRNAAIGAGTDGQDFLSRLDSVEAYWKVRKDFMVKTMVFSDAYNAKTIELAELYSPTVVRVADELTKMFVKKAEVSAMNGIKIMAVSVALSALVAAFFMWSSIAMILRPIMRIKDVVNSYAKGDLTTRADVKVAFMGKELSDEVSQLGKSVDEMADKMSTVIGKMSESSKHLAVASNQLNVSSTSMEIGANKQNEQTTHVATAMEEMAATVMEVARSSQDVAESAAGARDIAGNGGSVVRDAIIAMQEVSESTSVTADMIGKLGDSSEEIGTIVSVINDIADQTNLLALNAAIEAARAGEQGRGFAVVADEVRKLAERTGTATKEISSMIGAIQSDTGVAVNAMSAGTKKVENGVKLANEAGESLGQIDAGIQNVSDMINQIATATEEQSATTDEININMEAITEVSVSTIYSIKEVVRSSDELSVLAKDLDALVSGFKLPQAGGKGVSDIDEKKSKRHKKGGGGDKEDKGPLKLVSSKVLKGSKAAML</sequence>
<dbReference type="PROSITE" id="PS50192">
    <property type="entry name" value="T_SNARE"/>
    <property type="match status" value="1"/>
</dbReference>
<proteinExistence type="inferred from homology"/>
<keyword evidence="6" id="KW-1133">Transmembrane helix</keyword>
<feature type="transmembrane region" description="Helical" evidence="6">
    <location>
        <begin position="298"/>
        <end position="322"/>
    </location>
</feature>
<keyword evidence="6" id="KW-0472">Membrane</keyword>
<dbReference type="InterPro" id="IPR000727">
    <property type="entry name" value="T_SNARE_dom"/>
</dbReference>
<dbReference type="GO" id="GO:0006935">
    <property type="term" value="P:chemotaxis"/>
    <property type="evidence" value="ECO:0007669"/>
    <property type="project" value="InterPro"/>
</dbReference>
<evidence type="ECO:0000256" key="2">
    <source>
        <dbReference type="ARBA" id="ARBA00022519"/>
    </source>
</evidence>
<feature type="region of interest" description="Disordered" evidence="5">
    <location>
        <begin position="657"/>
        <end position="689"/>
    </location>
</feature>
<evidence type="ECO:0000313" key="10">
    <source>
        <dbReference type="EMBL" id="VAW36244.1"/>
    </source>
</evidence>
<evidence type="ECO:0000256" key="6">
    <source>
        <dbReference type="SAM" id="Phobius"/>
    </source>
</evidence>
<dbReference type="InterPro" id="IPR004090">
    <property type="entry name" value="Chemotax_Me-accpt_rcpt"/>
</dbReference>
<protein>
    <submittedName>
        <fullName evidence="10">Methyl-accepting chemotaxis protein</fullName>
    </submittedName>
</protein>
<dbReference type="InterPro" id="IPR004089">
    <property type="entry name" value="MCPsignal_dom"/>
</dbReference>
<comment type="similarity">
    <text evidence="4">Belongs to the methyl-accepting chemotaxis (MCP) protein family.</text>
</comment>